<proteinExistence type="predicted"/>
<sequence>MLMSLKYLCTCICLSLPIVFNSLCFTDNAIEAIDEFAFLEGAGAISGKSEGRNLFAERGCCRRQSHSVYIGHDISGSPVSLDVGMCRSHCSSQRINSHQSGFPKHSSMLDFLRTKKLQDRQMELPLSTGAERSCPLDSHCEPTRVHVERVLLFEGVQEVEVIEACQCNASPEECLRLPSLKTFFPDTPLEFTVDVGKCSNPAHARDGLFCAPTKFDGVLIKSPNGVEVVQTLENCEMKETCYRVSYVEYYYEIIHNSAGDREERLKEIDVGRCLGSCTSGNHCLLRDSQNGEKCLVWAEGASSHCVPHQYNTHTFKSRSGNIRTIFAIQKCNCCKAAIPDPPMSFQRRIQKTGERRLLEGFWKYLA</sequence>
<accession>A0A8C3P8M2</accession>
<keyword evidence="1" id="KW-0732">Signal</keyword>
<dbReference type="AlphaFoldDB" id="A0A8C3P8M2"/>
<dbReference type="PANTHER" id="PTHR39313">
    <property type="entry name" value="IM:7138239"/>
    <property type="match status" value="1"/>
</dbReference>
<dbReference type="GeneTree" id="ENSGT00940000165063"/>
<reference evidence="2" key="2">
    <citation type="submission" date="2025-09" db="UniProtKB">
        <authorList>
            <consortium name="Ensembl"/>
        </authorList>
    </citation>
    <scope>IDENTIFICATION</scope>
</reference>
<dbReference type="Proteomes" id="UP000694380">
    <property type="component" value="Unplaced"/>
</dbReference>
<evidence type="ECO:0000313" key="3">
    <source>
        <dbReference type="Proteomes" id="UP000694380"/>
    </source>
</evidence>
<dbReference type="PANTHER" id="PTHR39313:SF1">
    <property type="entry name" value="IM:7138239"/>
    <property type="match status" value="1"/>
</dbReference>
<feature type="signal peptide" evidence="1">
    <location>
        <begin position="1"/>
        <end position="24"/>
    </location>
</feature>
<dbReference type="Ensembl" id="ENSCPBT00000028210.1">
    <property type="protein sequence ID" value="ENSCPBP00000023951.1"/>
    <property type="gene ID" value="ENSCPBG00000017074.1"/>
</dbReference>
<evidence type="ECO:0000313" key="2">
    <source>
        <dbReference type="Ensembl" id="ENSCPBP00000023951.1"/>
    </source>
</evidence>
<name>A0A8C3P8M2_CHRPI</name>
<feature type="chain" id="PRO_5034943070" evidence="1">
    <location>
        <begin position="25"/>
        <end position="366"/>
    </location>
</feature>
<dbReference type="OMA" id="NQHGQIR"/>
<reference evidence="2" key="1">
    <citation type="submission" date="2025-08" db="UniProtKB">
        <authorList>
            <consortium name="Ensembl"/>
        </authorList>
    </citation>
    <scope>IDENTIFICATION</scope>
</reference>
<organism evidence="2 3">
    <name type="scientific">Chrysemys picta bellii</name>
    <name type="common">Western painted turtle</name>
    <name type="synonym">Emys bellii</name>
    <dbReference type="NCBI Taxonomy" id="8478"/>
    <lineage>
        <taxon>Eukaryota</taxon>
        <taxon>Metazoa</taxon>
        <taxon>Chordata</taxon>
        <taxon>Craniata</taxon>
        <taxon>Vertebrata</taxon>
        <taxon>Euteleostomi</taxon>
        <taxon>Archelosauria</taxon>
        <taxon>Testudinata</taxon>
        <taxon>Testudines</taxon>
        <taxon>Cryptodira</taxon>
        <taxon>Durocryptodira</taxon>
        <taxon>Testudinoidea</taxon>
        <taxon>Emydidae</taxon>
        <taxon>Chrysemys</taxon>
    </lineage>
</organism>
<keyword evidence="3" id="KW-1185">Reference proteome</keyword>
<protein>
    <submittedName>
        <fullName evidence="2">Uncharacterized protein</fullName>
    </submittedName>
</protein>
<evidence type="ECO:0000256" key="1">
    <source>
        <dbReference type="SAM" id="SignalP"/>
    </source>
</evidence>